<dbReference type="InterPro" id="IPR036117">
    <property type="entry name" value="DhaL_dom_sf"/>
</dbReference>
<evidence type="ECO:0000256" key="4">
    <source>
        <dbReference type="ARBA" id="ARBA00022840"/>
    </source>
</evidence>
<keyword evidence="3 8" id="KW-0418">Kinase</keyword>
<evidence type="ECO:0000313" key="8">
    <source>
        <dbReference type="EMBL" id="NJC68629.1"/>
    </source>
</evidence>
<dbReference type="PROSITE" id="PS51481">
    <property type="entry name" value="DHAK"/>
    <property type="match status" value="1"/>
</dbReference>
<protein>
    <submittedName>
        <fullName evidence="8">Dihydroxyacetone kinase family protein</fullName>
    </submittedName>
</protein>
<dbReference type="Gene3D" id="1.25.40.340">
    <property type="match status" value="1"/>
</dbReference>
<dbReference type="SUPFAM" id="SSF82549">
    <property type="entry name" value="DAK1/DegV-like"/>
    <property type="match status" value="1"/>
</dbReference>
<proteinExistence type="predicted"/>
<evidence type="ECO:0000256" key="3">
    <source>
        <dbReference type="ARBA" id="ARBA00022777"/>
    </source>
</evidence>
<dbReference type="InterPro" id="IPR050861">
    <property type="entry name" value="Dihydroxyacetone_Kinase"/>
</dbReference>
<comment type="caution">
    <text evidence="8">The sequence shown here is derived from an EMBL/GenBank/DDBJ whole genome shotgun (WGS) entry which is preliminary data.</text>
</comment>
<dbReference type="Gene3D" id="3.30.1180.20">
    <property type="entry name" value="Dihydroxyacetone kinase, domain 2"/>
    <property type="match status" value="1"/>
</dbReference>
<dbReference type="SMART" id="SM01120">
    <property type="entry name" value="Dak2"/>
    <property type="match status" value="1"/>
</dbReference>
<keyword evidence="1" id="KW-0808">Transferase</keyword>
<name>A0ABX0XTR9_9ACTN</name>
<reference evidence="8 9" key="1">
    <citation type="submission" date="2020-03" db="EMBL/GenBank/DDBJ databases">
        <title>WGS of the type strain of Planosporangium spp.</title>
        <authorList>
            <person name="Thawai C."/>
        </authorList>
    </citation>
    <scope>NUCLEOTIDE SEQUENCE [LARGE SCALE GENOMIC DNA]</scope>
    <source>
        <strain evidence="8 9">TBRC 5610</strain>
    </source>
</reference>
<dbReference type="GO" id="GO:0016301">
    <property type="term" value="F:kinase activity"/>
    <property type="evidence" value="ECO:0007669"/>
    <property type="project" value="UniProtKB-KW"/>
</dbReference>
<dbReference type="RefSeq" id="WP_167923475.1">
    <property type="nucleotide sequence ID" value="NZ_JAATVY010000001.1"/>
</dbReference>
<organism evidence="8 9">
    <name type="scientific">Planosporangium thailandense</name>
    <dbReference type="NCBI Taxonomy" id="765197"/>
    <lineage>
        <taxon>Bacteria</taxon>
        <taxon>Bacillati</taxon>
        <taxon>Actinomycetota</taxon>
        <taxon>Actinomycetes</taxon>
        <taxon>Micromonosporales</taxon>
        <taxon>Micromonosporaceae</taxon>
        <taxon>Planosporangium</taxon>
    </lineage>
</organism>
<evidence type="ECO:0000259" key="7">
    <source>
        <dbReference type="PROSITE" id="PS51481"/>
    </source>
</evidence>
<feature type="domain" description="DhaK" evidence="7">
    <location>
        <begin position="7"/>
        <end position="329"/>
    </location>
</feature>
<evidence type="ECO:0000259" key="6">
    <source>
        <dbReference type="PROSITE" id="PS51480"/>
    </source>
</evidence>
<dbReference type="Proteomes" id="UP000722989">
    <property type="component" value="Unassembled WGS sequence"/>
</dbReference>
<dbReference type="Pfam" id="PF02734">
    <property type="entry name" value="Dak2"/>
    <property type="match status" value="1"/>
</dbReference>
<keyword evidence="4" id="KW-0067">ATP-binding</keyword>
<dbReference type="PROSITE" id="PS51480">
    <property type="entry name" value="DHAL"/>
    <property type="match status" value="1"/>
</dbReference>
<feature type="domain" description="DhaL" evidence="6">
    <location>
        <begin position="368"/>
        <end position="568"/>
    </location>
</feature>
<dbReference type="Pfam" id="PF02733">
    <property type="entry name" value="Dak1"/>
    <property type="match status" value="1"/>
</dbReference>
<dbReference type="InterPro" id="IPR004007">
    <property type="entry name" value="DhaL_dom"/>
</dbReference>
<dbReference type="Gene3D" id="3.40.50.10440">
    <property type="entry name" value="Dihydroxyacetone kinase, domain 1"/>
    <property type="match status" value="1"/>
</dbReference>
<dbReference type="InterPro" id="IPR004006">
    <property type="entry name" value="DhaK_dom"/>
</dbReference>
<dbReference type="EMBL" id="JAATVY010000001">
    <property type="protein sequence ID" value="NJC68629.1"/>
    <property type="molecule type" value="Genomic_DNA"/>
</dbReference>
<feature type="region of interest" description="Disordered" evidence="5">
    <location>
        <begin position="331"/>
        <end position="361"/>
    </location>
</feature>
<accession>A0ABX0XTR9</accession>
<dbReference type="SUPFAM" id="SSF101473">
    <property type="entry name" value="DhaL-like"/>
    <property type="match status" value="1"/>
</dbReference>
<dbReference type="NCBIfam" id="NF011049">
    <property type="entry name" value="PRK14479.1"/>
    <property type="match status" value="1"/>
</dbReference>
<keyword evidence="9" id="KW-1185">Reference proteome</keyword>
<keyword evidence="2" id="KW-0547">Nucleotide-binding</keyword>
<sequence length="578" mass="59352">MTYLYDDPARFKDDVIGGFAAAYARYASRVPRASGFVRNGGPRKGKVSLVVGGGSGHYPSYAGIVGRGLADACVLGDVFTSPSAEQVYRVARAADGGAGVVLAFGNYAGDRLNFAAAQERLIAGGTDTRIVYVTDDIASASPEEKDKRRGIAGTATVYKIGGAAADSGYDLDGVERVMAAANAATYSYGVAFGGCTLPGRKEPLFTVADGQMEFGLGIHGEPGVRSAAWMPAADLAAELVGALLKERPSDADGRVAVIVNGLGATKYEELLVLYGHVDRLLREAGLTLVLPEVGELVTSLDMAGCSVSLTWLDDELETLWSAPVDTASFRRGDPSSFPSYEPVARADADDDPEVGEAASTPVSRQAAVTARQVLSAMNDAVVANEEQLGRIDAVAGDGDHGMGMVRGMKAALTAAQAAEHGGVGSVLRAAGDAFGDRAGGTSGILWGILLTSVGVSLGDTEAVTPERLAAAVRHGAETVQRIGKAQIGDKTLLDALFPFVTSFEGAVAQGRPVAQAWADAAAEAVRAAAATADLVARMGRARPLAERSLGTPDPGAVSMGIVLTAAAEVLKASDTCNN</sequence>
<evidence type="ECO:0000256" key="2">
    <source>
        <dbReference type="ARBA" id="ARBA00022741"/>
    </source>
</evidence>
<dbReference type="PANTHER" id="PTHR28629">
    <property type="entry name" value="TRIOKINASE/FMN CYCLASE"/>
    <property type="match status" value="1"/>
</dbReference>
<evidence type="ECO:0000256" key="5">
    <source>
        <dbReference type="SAM" id="MobiDB-lite"/>
    </source>
</evidence>
<evidence type="ECO:0000313" key="9">
    <source>
        <dbReference type="Proteomes" id="UP000722989"/>
    </source>
</evidence>
<evidence type="ECO:0000256" key="1">
    <source>
        <dbReference type="ARBA" id="ARBA00022679"/>
    </source>
</evidence>
<gene>
    <name evidence="8" type="ORF">HC031_02650</name>
</gene>
<dbReference type="PANTHER" id="PTHR28629:SF4">
    <property type="entry name" value="TRIOKINASE_FMN CYCLASE"/>
    <property type="match status" value="1"/>
</dbReference>